<proteinExistence type="inferred from homology"/>
<dbReference type="PANTHER" id="PTHR15004">
    <property type="entry name" value="GLUTAMYL-TRNA(GLN) AMIDOTRANSFERASE SUBUNIT C, MITOCHONDRIAL"/>
    <property type="match status" value="1"/>
</dbReference>
<dbReference type="GO" id="GO:0006450">
    <property type="term" value="P:regulation of translational fidelity"/>
    <property type="evidence" value="ECO:0007669"/>
    <property type="project" value="InterPro"/>
</dbReference>
<sequence length="111" mass="11327">MPDTLADSGESQGGEITAQTVEHLAGLARIALTDDEIASLTGELGSILHSIAKVSEVAGGDVPATSHPIPLGDVTRPDEVADVLTQEQALANAPDAAEGLFRVSSILGEEQ</sequence>
<comment type="catalytic activity">
    <reaction evidence="1">
        <text>L-aspartyl-tRNA(Asn) + L-glutamine + ATP + H2O = L-asparaginyl-tRNA(Asn) + L-glutamate + ADP + phosphate + 2 H(+)</text>
        <dbReference type="Rhea" id="RHEA:14513"/>
        <dbReference type="Rhea" id="RHEA-COMP:9674"/>
        <dbReference type="Rhea" id="RHEA-COMP:9677"/>
        <dbReference type="ChEBI" id="CHEBI:15377"/>
        <dbReference type="ChEBI" id="CHEBI:15378"/>
        <dbReference type="ChEBI" id="CHEBI:29985"/>
        <dbReference type="ChEBI" id="CHEBI:30616"/>
        <dbReference type="ChEBI" id="CHEBI:43474"/>
        <dbReference type="ChEBI" id="CHEBI:58359"/>
        <dbReference type="ChEBI" id="CHEBI:78515"/>
        <dbReference type="ChEBI" id="CHEBI:78516"/>
        <dbReference type="ChEBI" id="CHEBI:456216"/>
    </reaction>
</comment>
<dbReference type="NCBIfam" id="TIGR00135">
    <property type="entry name" value="gatC"/>
    <property type="match status" value="1"/>
</dbReference>
<dbReference type="GO" id="GO:0070681">
    <property type="term" value="P:glutaminyl-tRNAGln biosynthesis via transamidation"/>
    <property type="evidence" value="ECO:0007669"/>
    <property type="project" value="TreeGrafter"/>
</dbReference>
<comment type="function">
    <text evidence="1">Allows the formation of correctly charged Asn-tRNA(Asn) or Gln-tRNA(Gln) through the transamidation of misacylated Asp-tRNA(Asn) or Glu-tRNA(Gln) in organisms which lack either or both of asparaginyl-tRNA or glutaminyl-tRNA synthetases. The reaction takes place in the presence of glutamine and ATP through an activated phospho-Asp-tRNA(Asn) or phospho-Glu-tRNA(Gln).</text>
</comment>
<comment type="subunit">
    <text evidence="1">Heterotrimer of A, B and C subunits.</text>
</comment>
<dbReference type="EMBL" id="JAGDYM010000004">
    <property type="protein sequence ID" value="MBO1901194.1"/>
    <property type="molecule type" value="Genomic_DNA"/>
</dbReference>
<comment type="catalytic activity">
    <reaction evidence="1">
        <text>L-glutamyl-tRNA(Gln) + L-glutamine + ATP + H2O = L-glutaminyl-tRNA(Gln) + L-glutamate + ADP + phosphate + H(+)</text>
        <dbReference type="Rhea" id="RHEA:17521"/>
        <dbReference type="Rhea" id="RHEA-COMP:9681"/>
        <dbReference type="Rhea" id="RHEA-COMP:9684"/>
        <dbReference type="ChEBI" id="CHEBI:15377"/>
        <dbReference type="ChEBI" id="CHEBI:15378"/>
        <dbReference type="ChEBI" id="CHEBI:29985"/>
        <dbReference type="ChEBI" id="CHEBI:30616"/>
        <dbReference type="ChEBI" id="CHEBI:43474"/>
        <dbReference type="ChEBI" id="CHEBI:58359"/>
        <dbReference type="ChEBI" id="CHEBI:78520"/>
        <dbReference type="ChEBI" id="CHEBI:78521"/>
        <dbReference type="ChEBI" id="CHEBI:456216"/>
    </reaction>
</comment>
<dbReference type="SUPFAM" id="SSF141000">
    <property type="entry name" value="Glu-tRNAGln amidotransferase C subunit"/>
    <property type="match status" value="1"/>
</dbReference>
<reference evidence="2" key="1">
    <citation type="submission" date="2021-03" db="EMBL/GenBank/DDBJ databases">
        <title>Leucobacter chromiisoli sp. nov., isolated from chromium-containing soil of chemical plant.</title>
        <authorList>
            <person name="Xu Z."/>
        </authorList>
    </citation>
    <scope>NUCLEOTIDE SEQUENCE</scope>
    <source>
        <strain evidence="2">S27</strain>
    </source>
</reference>
<evidence type="ECO:0000256" key="1">
    <source>
        <dbReference type="HAMAP-Rule" id="MF_00122"/>
    </source>
</evidence>
<keyword evidence="1" id="KW-0067">ATP-binding</keyword>
<protein>
    <recommendedName>
        <fullName evidence="1">Aspartyl/glutamyl-tRNA(Asn/Gln) amidotransferase subunit C</fullName>
        <shortName evidence="1">Asp/Glu-ADT subunit C</shortName>
        <ecNumber evidence="1">6.3.5.-</ecNumber>
    </recommendedName>
</protein>
<dbReference type="Gene3D" id="1.10.20.60">
    <property type="entry name" value="Glu-tRNAGln amidotransferase C subunit, N-terminal domain"/>
    <property type="match status" value="1"/>
</dbReference>
<organism evidence="2 3">
    <name type="scientific">Leucobacter weissii</name>
    <dbReference type="NCBI Taxonomy" id="1983706"/>
    <lineage>
        <taxon>Bacteria</taxon>
        <taxon>Bacillati</taxon>
        <taxon>Actinomycetota</taxon>
        <taxon>Actinomycetes</taxon>
        <taxon>Micrococcales</taxon>
        <taxon>Microbacteriaceae</taxon>
        <taxon>Leucobacter</taxon>
    </lineage>
</organism>
<keyword evidence="1" id="KW-0436">Ligase</keyword>
<comment type="similarity">
    <text evidence="1">Belongs to the GatC family.</text>
</comment>
<dbReference type="GO" id="GO:0050567">
    <property type="term" value="F:glutaminyl-tRNA synthase (glutamine-hydrolyzing) activity"/>
    <property type="evidence" value="ECO:0007669"/>
    <property type="project" value="UniProtKB-UniRule"/>
</dbReference>
<dbReference type="InterPro" id="IPR003837">
    <property type="entry name" value="GatC"/>
</dbReference>
<name>A0A939S5C5_9MICO</name>
<comment type="caution">
    <text evidence="2">The sequence shown here is derived from an EMBL/GenBank/DDBJ whole genome shotgun (WGS) entry which is preliminary data.</text>
</comment>
<keyword evidence="1" id="KW-0547">Nucleotide-binding</keyword>
<dbReference type="Pfam" id="PF02686">
    <property type="entry name" value="GatC"/>
    <property type="match status" value="1"/>
</dbReference>
<evidence type="ECO:0000313" key="3">
    <source>
        <dbReference type="Proteomes" id="UP000664382"/>
    </source>
</evidence>
<keyword evidence="3" id="KW-1185">Reference proteome</keyword>
<dbReference type="RefSeq" id="WP_208096463.1">
    <property type="nucleotide sequence ID" value="NZ_JAGDYM010000004.1"/>
</dbReference>
<evidence type="ECO:0000313" key="2">
    <source>
        <dbReference type="EMBL" id="MBO1901194.1"/>
    </source>
</evidence>
<keyword evidence="1" id="KW-0648">Protein biosynthesis</keyword>
<accession>A0A939S5C5</accession>
<gene>
    <name evidence="1 2" type="primary">gatC</name>
    <name evidence="2" type="ORF">J4H92_04425</name>
</gene>
<dbReference type="PANTHER" id="PTHR15004:SF0">
    <property type="entry name" value="GLUTAMYL-TRNA(GLN) AMIDOTRANSFERASE SUBUNIT C, MITOCHONDRIAL"/>
    <property type="match status" value="1"/>
</dbReference>
<dbReference type="EC" id="6.3.5.-" evidence="1"/>
<dbReference type="HAMAP" id="MF_00122">
    <property type="entry name" value="GatC"/>
    <property type="match status" value="1"/>
</dbReference>
<dbReference type="GO" id="GO:0006412">
    <property type="term" value="P:translation"/>
    <property type="evidence" value="ECO:0007669"/>
    <property type="project" value="UniProtKB-UniRule"/>
</dbReference>
<dbReference type="GO" id="GO:0005524">
    <property type="term" value="F:ATP binding"/>
    <property type="evidence" value="ECO:0007669"/>
    <property type="project" value="UniProtKB-KW"/>
</dbReference>
<dbReference type="InterPro" id="IPR036113">
    <property type="entry name" value="Asp/Glu-ADT_sf_sub_c"/>
</dbReference>
<dbReference type="Proteomes" id="UP000664382">
    <property type="component" value="Unassembled WGS sequence"/>
</dbReference>
<dbReference type="AlphaFoldDB" id="A0A939S5C5"/>